<dbReference type="PANTHER" id="PTHR37422">
    <property type="entry name" value="TEICHURONIC ACID BIOSYNTHESIS PROTEIN TUAE"/>
    <property type="match status" value="1"/>
</dbReference>
<feature type="transmembrane region" description="Helical" evidence="5">
    <location>
        <begin position="363"/>
        <end position="383"/>
    </location>
</feature>
<evidence type="ECO:0000313" key="8">
    <source>
        <dbReference type="Proteomes" id="UP000316598"/>
    </source>
</evidence>
<feature type="transmembrane region" description="Helical" evidence="5">
    <location>
        <begin position="403"/>
        <end position="422"/>
    </location>
</feature>
<keyword evidence="4 5" id="KW-0472">Membrane</keyword>
<dbReference type="PANTHER" id="PTHR37422:SF13">
    <property type="entry name" value="LIPOPOLYSACCHARIDE BIOSYNTHESIS PROTEIN PA4999-RELATED"/>
    <property type="match status" value="1"/>
</dbReference>
<keyword evidence="8" id="KW-1185">Reference proteome</keyword>
<dbReference type="InterPro" id="IPR007016">
    <property type="entry name" value="O-antigen_ligase-rel_domated"/>
</dbReference>
<proteinExistence type="predicted"/>
<feature type="transmembrane region" description="Helical" evidence="5">
    <location>
        <begin position="191"/>
        <end position="212"/>
    </location>
</feature>
<gene>
    <name evidence="7" type="ORF">Pla22_48420</name>
</gene>
<dbReference type="EMBL" id="SJPI01000003">
    <property type="protein sequence ID" value="TWT49644.1"/>
    <property type="molecule type" value="Genomic_DNA"/>
</dbReference>
<evidence type="ECO:0000313" key="7">
    <source>
        <dbReference type="EMBL" id="TWT49644.1"/>
    </source>
</evidence>
<evidence type="ECO:0000256" key="4">
    <source>
        <dbReference type="ARBA" id="ARBA00023136"/>
    </source>
</evidence>
<dbReference type="Proteomes" id="UP000316598">
    <property type="component" value="Unassembled WGS sequence"/>
</dbReference>
<protein>
    <recommendedName>
        <fullName evidence="6">O-antigen ligase-related domain-containing protein</fullName>
    </recommendedName>
</protein>
<dbReference type="RefSeq" id="WP_146517151.1">
    <property type="nucleotide sequence ID" value="NZ_SJPI01000003.1"/>
</dbReference>
<dbReference type="GO" id="GO:0016020">
    <property type="term" value="C:membrane"/>
    <property type="evidence" value="ECO:0007669"/>
    <property type="project" value="UniProtKB-SubCell"/>
</dbReference>
<dbReference type="Pfam" id="PF04932">
    <property type="entry name" value="Wzy_C"/>
    <property type="match status" value="1"/>
</dbReference>
<feature type="transmembrane region" description="Helical" evidence="5">
    <location>
        <begin position="54"/>
        <end position="73"/>
    </location>
</feature>
<keyword evidence="3 5" id="KW-1133">Transmembrane helix</keyword>
<feature type="transmembrane region" description="Helical" evidence="5">
    <location>
        <begin position="135"/>
        <end position="156"/>
    </location>
</feature>
<feature type="domain" description="O-antigen ligase-related" evidence="6">
    <location>
        <begin position="223"/>
        <end position="379"/>
    </location>
</feature>
<evidence type="ECO:0000259" key="6">
    <source>
        <dbReference type="Pfam" id="PF04932"/>
    </source>
</evidence>
<feature type="transmembrane region" description="Helical" evidence="5">
    <location>
        <begin position="224"/>
        <end position="251"/>
    </location>
</feature>
<evidence type="ECO:0000256" key="5">
    <source>
        <dbReference type="SAM" id="Phobius"/>
    </source>
</evidence>
<sequence length="448" mass="49358">MTLLFALALTVVLANFFWLRFRHDATLALGTSIVASYWFPTYWVVDVLGNPISVQTASAALCLFAFVLTRGSLAFRLNMLDIAIGSIMVVHAVSDGVVHGEGPLAIVRAYGEWMLAYASGRYAFGSIEALRNARFHIWAFFAISLSIWMVDVFGGINVCFDVTEMFADWEPPRRTKRYGIIRTAGLTTHPIFFSALLMSMLPLAVASLGWTYKEQFNRRYLTAAVSLGIGCLFLSRAAVLSIFAAAGVFATTMSRKVLFAGLVSVAIGIGAVAMNFEAAKTMWMKTGDFSDEREKVVVINGEEKIHTSTLARFRVYDVYGRSAMRAGFFGYGTQAVSGFPPNIPYLPKEAMATEVVWTVENSYLLLLLRFGWVGLACFLLLMVSPMITMMTAREFEVREQMQIFVAAAASVSVLLFTVYADYQMIGAFLFLLGVTSSLADPRIGVGDE</sequence>
<comment type="caution">
    <text evidence="7">The sequence shown here is derived from an EMBL/GenBank/DDBJ whole genome shotgun (WGS) entry which is preliminary data.</text>
</comment>
<dbReference type="OrthoDB" id="283956at2"/>
<dbReference type="InterPro" id="IPR051533">
    <property type="entry name" value="WaaL-like"/>
</dbReference>
<evidence type="ECO:0000256" key="3">
    <source>
        <dbReference type="ARBA" id="ARBA00022989"/>
    </source>
</evidence>
<feature type="transmembrane region" description="Helical" evidence="5">
    <location>
        <begin position="257"/>
        <end position="276"/>
    </location>
</feature>
<organism evidence="7 8">
    <name type="scientific">Rubripirellula amarantea</name>
    <dbReference type="NCBI Taxonomy" id="2527999"/>
    <lineage>
        <taxon>Bacteria</taxon>
        <taxon>Pseudomonadati</taxon>
        <taxon>Planctomycetota</taxon>
        <taxon>Planctomycetia</taxon>
        <taxon>Pirellulales</taxon>
        <taxon>Pirellulaceae</taxon>
        <taxon>Rubripirellula</taxon>
    </lineage>
</organism>
<accession>A0A5C5WFV8</accession>
<dbReference type="AlphaFoldDB" id="A0A5C5WFV8"/>
<reference evidence="7 8" key="1">
    <citation type="submission" date="2019-02" db="EMBL/GenBank/DDBJ databases">
        <title>Deep-cultivation of Planctomycetes and their phenomic and genomic characterization uncovers novel biology.</title>
        <authorList>
            <person name="Wiegand S."/>
            <person name="Jogler M."/>
            <person name="Boedeker C."/>
            <person name="Pinto D."/>
            <person name="Vollmers J."/>
            <person name="Rivas-Marin E."/>
            <person name="Kohn T."/>
            <person name="Peeters S.H."/>
            <person name="Heuer A."/>
            <person name="Rast P."/>
            <person name="Oberbeckmann S."/>
            <person name="Bunk B."/>
            <person name="Jeske O."/>
            <person name="Meyerdierks A."/>
            <person name="Storesund J.E."/>
            <person name="Kallscheuer N."/>
            <person name="Luecker S."/>
            <person name="Lage O.M."/>
            <person name="Pohl T."/>
            <person name="Merkel B.J."/>
            <person name="Hornburger P."/>
            <person name="Mueller R.-W."/>
            <person name="Bruemmer F."/>
            <person name="Labrenz M."/>
            <person name="Spormann A.M."/>
            <person name="Op Den Camp H."/>
            <person name="Overmann J."/>
            <person name="Amann R."/>
            <person name="Jetten M.S.M."/>
            <person name="Mascher T."/>
            <person name="Medema M.H."/>
            <person name="Devos D.P."/>
            <person name="Kaster A.-K."/>
            <person name="Ovreas L."/>
            <person name="Rohde M."/>
            <person name="Galperin M.Y."/>
            <person name="Jogler C."/>
        </authorList>
    </citation>
    <scope>NUCLEOTIDE SEQUENCE [LARGE SCALE GENOMIC DNA]</scope>
    <source>
        <strain evidence="7 8">Pla22</strain>
    </source>
</reference>
<evidence type="ECO:0000256" key="1">
    <source>
        <dbReference type="ARBA" id="ARBA00004141"/>
    </source>
</evidence>
<name>A0A5C5WFV8_9BACT</name>
<keyword evidence="2 5" id="KW-0812">Transmembrane</keyword>
<evidence type="ECO:0000256" key="2">
    <source>
        <dbReference type="ARBA" id="ARBA00022692"/>
    </source>
</evidence>
<comment type="subcellular location">
    <subcellularLocation>
        <location evidence="1">Membrane</location>
        <topology evidence="1">Multi-pass membrane protein</topology>
    </subcellularLocation>
</comment>